<dbReference type="GO" id="GO:0009055">
    <property type="term" value="F:electron transfer activity"/>
    <property type="evidence" value="ECO:0007669"/>
    <property type="project" value="InterPro"/>
</dbReference>
<reference evidence="7" key="1">
    <citation type="submission" date="2016-09" db="EMBL/GenBank/DDBJ databases">
        <title>Acidihalobacter prosperus F5.</title>
        <authorList>
            <person name="Khaleque H.N."/>
            <person name="Ramsay J.P."/>
            <person name="Kaksonen A.H."/>
            <person name="Boxall N.J."/>
            <person name="Watkin E.L.J."/>
        </authorList>
    </citation>
    <scope>NUCLEOTIDE SEQUENCE [LARGE SCALE GENOMIC DNA]</scope>
    <source>
        <strain evidence="7">F5</strain>
    </source>
</reference>
<dbReference type="KEGG" id="aprs:BI364_11825"/>
<dbReference type="Gene3D" id="1.10.760.10">
    <property type="entry name" value="Cytochrome c-like domain"/>
    <property type="match status" value="1"/>
</dbReference>
<sequence>MLGFGAMVGAHAAPSPLAQAIADGKHIFIHDTFGGRGTTCESCHKAAGMGPTVTPNGHKFPSLSNAAAIFPRYSPRAGKVITIEDQIRGCVAGGLGGKPPAYGSKTMRSLVAYLTSLSQGKPIDMGGKPK</sequence>
<evidence type="ECO:0000256" key="3">
    <source>
        <dbReference type="ARBA" id="ARBA00023004"/>
    </source>
</evidence>
<keyword evidence="1 4" id="KW-0349">Heme</keyword>
<dbReference type="AlphaFoldDB" id="A0A1D8IQ21"/>
<dbReference type="SUPFAM" id="SSF46626">
    <property type="entry name" value="Cytochrome c"/>
    <property type="match status" value="1"/>
</dbReference>
<proteinExistence type="predicted"/>
<dbReference type="PROSITE" id="PS51007">
    <property type="entry name" value="CYTC"/>
    <property type="match status" value="1"/>
</dbReference>
<keyword evidence="3 4" id="KW-0408">Iron</keyword>
<evidence type="ECO:0000256" key="1">
    <source>
        <dbReference type="ARBA" id="ARBA00022617"/>
    </source>
</evidence>
<dbReference type="Proteomes" id="UP000095401">
    <property type="component" value="Chromosome"/>
</dbReference>
<dbReference type="GO" id="GO:0020037">
    <property type="term" value="F:heme binding"/>
    <property type="evidence" value="ECO:0007669"/>
    <property type="project" value="InterPro"/>
</dbReference>
<keyword evidence="2 4" id="KW-0479">Metal-binding</keyword>
<dbReference type="EMBL" id="CP017415">
    <property type="protein sequence ID" value="AOU98551.1"/>
    <property type="molecule type" value="Genomic_DNA"/>
</dbReference>
<evidence type="ECO:0000259" key="5">
    <source>
        <dbReference type="PROSITE" id="PS51007"/>
    </source>
</evidence>
<accession>A0A1D8IQ21</accession>
<feature type="domain" description="Cytochrome c" evidence="5">
    <location>
        <begin position="19"/>
        <end position="118"/>
    </location>
</feature>
<dbReference type="GO" id="GO:0046872">
    <property type="term" value="F:metal ion binding"/>
    <property type="evidence" value="ECO:0007669"/>
    <property type="project" value="UniProtKB-KW"/>
</dbReference>
<evidence type="ECO:0000256" key="4">
    <source>
        <dbReference type="PROSITE-ProRule" id="PRU00433"/>
    </source>
</evidence>
<evidence type="ECO:0000313" key="6">
    <source>
        <dbReference type="EMBL" id="AOU98551.1"/>
    </source>
</evidence>
<organism evidence="6 7">
    <name type="scientific">Acidihalobacter yilgarnensis</name>
    <dbReference type="NCBI Taxonomy" id="2819280"/>
    <lineage>
        <taxon>Bacteria</taxon>
        <taxon>Pseudomonadati</taxon>
        <taxon>Pseudomonadota</taxon>
        <taxon>Gammaproteobacteria</taxon>
        <taxon>Chromatiales</taxon>
        <taxon>Ectothiorhodospiraceae</taxon>
        <taxon>Acidihalobacter</taxon>
    </lineage>
</organism>
<dbReference type="InterPro" id="IPR009056">
    <property type="entry name" value="Cyt_c-like_dom"/>
</dbReference>
<gene>
    <name evidence="6" type="ORF">BI364_11825</name>
</gene>
<dbReference type="InterPro" id="IPR036909">
    <property type="entry name" value="Cyt_c-like_dom_sf"/>
</dbReference>
<evidence type="ECO:0000313" key="7">
    <source>
        <dbReference type="Proteomes" id="UP000095401"/>
    </source>
</evidence>
<name>A0A1D8IQ21_9GAMM</name>
<keyword evidence="7" id="KW-1185">Reference proteome</keyword>
<dbReference type="Pfam" id="PF21342">
    <property type="entry name" value="SoxA-TsdA_cyt-c"/>
    <property type="match status" value="1"/>
</dbReference>
<evidence type="ECO:0000256" key="2">
    <source>
        <dbReference type="ARBA" id="ARBA00022723"/>
    </source>
</evidence>
<protein>
    <recommendedName>
        <fullName evidence="5">Cytochrome c domain-containing protein</fullName>
    </recommendedName>
</protein>